<evidence type="ECO:0000313" key="16">
    <source>
        <dbReference type="EMBL" id="MFL9835927.1"/>
    </source>
</evidence>
<comment type="similarity">
    <text evidence="1">Belongs to the helicase family. UvrD subfamily.</text>
</comment>
<comment type="catalytic activity">
    <reaction evidence="11">
        <text>ATP + H2O = ADP + phosphate + H(+)</text>
        <dbReference type="Rhea" id="RHEA:13065"/>
        <dbReference type="ChEBI" id="CHEBI:15377"/>
        <dbReference type="ChEBI" id="CHEBI:15378"/>
        <dbReference type="ChEBI" id="CHEBI:30616"/>
        <dbReference type="ChEBI" id="CHEBI:43474"/>
        <dbReference type="ChEBI" id="CHEBI:456216"/>
        <dbReference type="EC" id="5.6.2.4"/>
    </reaction>
</comment>
<comment type="catalytic activity">
    <reaction evidence="8">
        <text>Couples ATP hydrolysis with the unwinding of duplex DNA by translocating in the 3'-5' direction.</text>
        <dbReference type="EC" id="5.6.2.4"/>
    </reaction>
</comment>
<evidence type="ECO:0000256" key="3">
    <source>
        <dbReference type="ARBA" id="ARBA00022801"/>
    </source>
</evidence>
<evidence type="ECO:0000256" key="11">
    <source>
        <dbReference type="ARBA" id="ARBA00048988"/>
    </source>
</evidence>
<keyword evidence="6" id="KW-0238">DNA-binding</keyword>
<keyword evidence="2 12" id="KW-0547">Nucleotide-binding</keyword>
<evidence type="ECO:0000256" key="9">
    <source>
        <dbReference type="ARBA" id="ARBA00034808"/>
    </source>
</evidence>
<evidence type="ECO:0000256" key="8">
    <source>
        <dbReference type="ARBA" id="ARBA00034617"/>
    </source>
</evidence>
<evidence type="ECO:0000256" key="4">
    <source>
        <dbReference type="ARBA" id="ARBA00022806"/>
    </source>
</evidence>
<dbReference type="InterPro" id="IPR013986">
    <property type="entry name" value="DExx_box_DNA_helicase_dom_sf"/>
</dbReference>
<reference evidence="16 17" key="1">
    <citation type="submission" date="2024-06" db="EMBL/GenBank/DDBJ databases">
        <authorList>
            <person name="Kaempfer P."/>
            <person name="Viver T."/>
        </authorList>
    </citation>
    <scope>NUCLEOTIDE SEQUENCE [LARGE SCALE GENOMIC DNA]</scope>
    <source>
        <strain evidence="16 17">ST-75</strain>
    </source>
</reference>
<dbReference type="Pfam" id="PF21196">
    <property type="entry name" value="PcrA_UvrD_tudor"/>
    <property type="match status" value="1"/>
</dbReference>
<dbReference type="PROSITE" id="PS51217">
    <property type="entry name" value="UVRD_HELICASE_CTER"/>
    <property type="match status" value="1"/>
</dbReference>
<dbReference type="Gene3D" id="1.10.486.10">
    <property type="entry name" value="PCRA, domain 4"/>
    <property type="match status" value="1"/>
</dbReference>
<name>A0ABW8Y8T6_9FLAO</name>
<dbReference type="RefSeq" id="WP_408072848.1">
    <property type="nucleotide sequence ID" value="NZ_JBELQB010000001.1"/>
</dbReference>
<dbReference type="Gene3D" id="1.10.10.160">
    <property type="match status" value="1"/>
</dbReference>
<evidence type="ECO:0000256" key="7">
    <source>
        <dbReference type="ARBA" id="ARBA00023235"/>
    </source>
</evidence>
<feature type="region of interest" description="Disordered" evidence="13">
    <location>
        <begin position="681"/>
        <end position="707"/>
    </location>
</feature>
<dbReference type="PROSITE" id="PS51198">
    <property type="entry name" value="UVRD_HELICASE_ATP_BIND"/>
    <property type="match status" value="1"/>
</dbReference>
<sequence>MTEIEKYISQLNEAQRAPVLQKDGPMIVIAGAGSGKTRVLTLRIAYLMSQGVDAFNILALTFTNKAAREMKNRIAGIVGNSEAKNLWMGTFHSIFAKILRFEADKLGYPSNFSIYDSQDSVRLISSIIKEMQLDKDVYKPKQVLSRISNYKNNLITVKAYYNNPELQEADAMSKKPRMGEVYEQYVERCFKAGAMDFDDLLLRTNELLNRFPDVLMKYQDRFRYILVDEYQDTNHSQYLIVRALSDRFQNICVVGDDAQSIYAFRGANINNILNFQKDYDNVQTYRLEQNYRSSRNIVEAANSIIDKNKTKLDKVVWTANDDGPKIKVHRSLTDSEEGRFVASTIFEQKMQNQLPNGNFAVLYRTNAQSRSIEDALRKRDIPYRIYGGLSFYQRKEIKDVLAYLRLVINPKDEEALVRVINYPARGIGGTTIEKLTVAANHYKRSIFEVMENIDRIDLRLNSGTRNKIQDFVTMVKSFQVINDSYDAFYLTEHVTKKTGLIQELKKDATPEGIARIENIEELLNGIKDFIEGQKEVDGARGALSEFLEDVALATDMDKDTGDDDRVALMTIHLAKGLEFPHVFIVGMEEDLFPSAMSMNTRSELEEERRLFYVALTRAEHQAYLTYAQSRYRWGKLVDSEPSRFIEEITGVFLEYLTPVETNYRYKPMINNDVFGDVDKSKLRQSKPKSGIPPKWVTDNDPKPDMPIRRLKPMAGGSAPASSGPAMPDSKLNIGNVVLHERFGKGQVLNLEGVGADKKAEIKFEVGGIKKLLLRFAKLDVIG</sequence>
<keyword evidence="17" id="KW-1185">Reference proteome</keyword>
<dbReference type="InterPro" id="IPR014017">
    <property type="entry name" value="DNA_helicase_UvrD-like_C"/>
</dbReference>
<evidence type="ECO:0000256" key="12">
    <source>
        <dbReference type="PROSITE-ProRule" id="PRU00560"/>
    </source>
</evidence>
<dbReference type="InterPro" id="IPR014016">
    <property type="entry name" value="UvrD-like_ATP-bd"/>
</dbReference>
<dbReference type="InterPro" id="IPR027417">
    <property type="entry name" value="P-loop_NTPase"/>
</dbReference>
<dbReference type="Gene3D" id="3.40.50.300">
    <property type="entry name" value="P-loop containing nucleotide triphosphate hydrolases"/>
    <property type="match status" value="2"/>
</dbReference>
<feature type="domain" description="UvrD-like helicase ATP-binding" evidence="14">
    <location>
        <begin position="9"/>
        <end position="294"/>
    </location>
</feature>
<gene>
    <name evidence="16" type="ORF">ABS768_00360</name>
</gene>
<dbReference type="EMBL" id="JBELQB010000001">
    <property type="protein sequence ID" value="MFL9835927.1"/>
    <property type="molecule type" value="Genomic_DNA"/>
</dbReference>
<organism evidence="16 17">
    <name type="scientific">Flavobacterium rhizophilum</name>
    <dbReference type="NCBI Taxonomy" id="3163296"/>
    <lineage>
        <taxon>Bacteria</taxon>
        <taxon>Pseudomonadati</taxon>
        <taxon>Bacteroidota</taxon>
        <taxon>Flavobacteriia</taxon>
        <taxon>Flavobacteriales</taxon>
        <taxon>Flavobacteriaceae</taxon>
        <taxon>Flavobacterium</taxon>
    </lineage>
</organism>
<evidence type="ECO:0000256" key="6">
    <source>
        <dbReference type="ARBA" id="ARBA00023125"/>
    </source>
</evidence>
<feature type="compositionally biased region" description="Basic and acidic residues" evidence="13">
    <location>
        <begin position="697"/>
        <end position="707"/>
    </location>
</feature>
<keyword evidence="4 12" id="KW-0347">Helicase</keyword>
<evidence type="ECO:0000256" key="1">
    <source>
        <dbReference type="ARBA" id="ARBA00009922"/>
    </source>
</evidence>
<dbReference type="Pfam" id="PF13361">
    <property type="entry name" value="UvrD_C"/>
    <property type="match status" value="1"/>
</dbReference>
<dbReference type="PANTHER" id="PTHR11070">
    <property type="entry name" value="UVRD / RECB / PCRA DNA HELICASE FAMILY MEMBER"/>
    <property type="match status" value="1"/>
</dbReference>
<dbReference type="Proteomes" id="UP001629059">
    <property type="component" value="Unassembled WGS sequence"/>
</dbReference>
<keyword evidence="7" id="KW-0413">Isomerase</keyword>
<evidence type="ECO:0000256" key="10">
    <source>
        <dbReference type="ARBA" id="ARBA00034923"/>
    </source>
</evidence>
<dbReference type="InterPro" id="IPR000212">
    <property type="entry name" value="DNA_helicase_UvrD/REP"/>
</dbReference>
<accession>A0ABW8Y8T6</accession>
<evidence type="ECO:0000256" key="13">
    <source>
        <dbReference type="SAM" id="MobiDB-lite"/>
    </source>
</evidence>
<dbReference type="EC" id="5.6.2.4" evidence="9"/>
<evidence type="ECO:0000259" key="15">
    <source>
        <dbReference type="PROSITE" id="PS51217"/>
    </source>
</evidence>
<evidence type="ECO:0000256" key="5">
    <source>
        <dbReference type="ARBA" id="ARBA00022840"/>
    </source>
</evidence>
<keyword evidence="3 12" id="KW-0378">Hydrolase</keyword>
<dbReference type="Pfam" id="PF00580">
    <property type="entry name" value="UvrD-helicase"/>
    <property type="match status" value="1"/>
</dbReference>
<feature type="binding site" evidence="12">
    <location>
        <begin position="30"/>
        <end position="37"/>
    </location>
    <ligand>
        <name>ATP</name>
        <dbReference type="ChEBI" id="CHEBI:30616"/>
    </ligand>
</feature>
<protein>
    <recommendedName>
        <fullName evidence="9">DNA 3'-5' helicase</fullName>
        <ecNumber evidence="9">5.6.2.4</ecNumber>
    </recommendedName>
    <alternativeName>
        <fullName evidence="10">DNA 3'-5' helicase II</fullName>
    </alternativeName>
</protein>
<dbReference type="PANTHER" id="PTHR11070:SF2">
    <property type="entry name" value="ATP-DEPENDENT DNA HELICASE SRS2"/>
    <property type="match status" value="1"/>
</dbReference>
<comment type="caution">
    <text evidence="16">The sequence shown here is derived from an EMBL/GenBank/DDBJ whole genome shotgun (WGS) entry which is preliminary data.</text>
</comment>
<keyword evidence="5 12" id="KW-0067">ATP-binding</keyword>
<feature type="domain" description="UvrD-like helicase C-terminal" evidence="15">
    <location>
        <begin position="295"/>
        <end position="576"/>
    </location>
</feature>
<evidence type="ECO:0000259" key="14">
    <source>
        <dbReference type="PROSITE" id="PS51198"/>
    </source>
</evidence>
<dbReference type="CDD" id="cd18807">
    <property type="entry name" value="SF1_C_UvrD"/>
    <property type="match status" value="1"/>
</dbReference>
<dbReference type="SUPFAM" id="SSF52540">
    <property type="entry name" value="P-loop containing nucleoside triphosphate hydrolases"/>
    <property type="match status" value="1"/>
</dbReference>
<dbReference type="CDD" id="cd17932">
    <property type="entry name" value="DEXQc_UvrD"/>
    <property type="match status" value="1"/>
</dbReference>
<proteinExistence type="inferred from homology"/>
<evidence type="ECO:0000313" key="17">
    <source>
        <dbReference type="Proteomes" id="UP001629059"/>
    </source>
</evidence>
<evidence type="ECO:0000256" key="2">
    <source>
        <dbReference type="ARBA" id="ARBA00022741"/>
    </source>
</evidence>